<dbReference type="InParanoid" id="A0A6P7ME73"/>
<evidence type="ECO:0000256" key="4">
    <source>
        <dbReference type="ARBA" id="ARBA00023136"/>
    </source>
</evidence>
<dbReference type="SMART" id="SM00207">
    <property type="entry name" value="TNF"/>
    <property type="match status" value="1"/>
</dbReference>
<proteinExistence type="inferred from homology"/>
<dbReference type="CDD" id="cd00184">
    <property type="entry name" value="TNF"/>
    <property type="match status" value="1"/>
</dbReference>
<evidence type="ECO:0000313" key="7">
    <source>
        <dbReference type="Proteomes" id="UP000515150"/>
    </source>
</evidence>
<sequence>MSCDQCYPMPQVYLVDGGGGGQRRSGQPPGLVPCWSFPPAPERAKKSRGVLGVSPCLAVGVLLMFLLVFAALGFEAYQIYNMQAKMRTMRQAEPVNEFNMAERQTGDEPEKVEEKTIRTAAHVLGRVEKGHCPHTLRWEPRAGQAFVSGEVTYQDGGLQVNQSGLYHIYTRVELIFRLCSLSSTFTHTVFVRRAGQASPLTLMEAHRTGFCDHRLVHTRVTDSYLGSTLHLQQNDRVYVNVSHPTLLSHEHYGNFFGLYEV</sequence>
<protein>
    <submittedName>
        <fullName evidence="8">Tumor necrosis factor ligand superfamily member 6</fullName>
    </submittedName>
</protein>
<dbReference type="Pfam" id="PF00229">
    <property type="entry name" value="TNF"/>
    <property type="match status" value="1"/>
</dbReference>
<dbReference type="GO" id="GO:0006955">
    <property type="term" value="P:immune response"/>
    <property type="evidence" value="ECO:0007669"/>
    <property type="project" value="InterPro"/>
</dbReference>
<dbReference type="GO" id="GO:0008625">
    <property type="term" value="P:extrinsic apoptotic signaling pathway via death domain receptors"/>
    <property type="evidence" value="ECO:0007669"/>
    <property type="project" value="TreeGrafter"/>
</dbReference>
<name>A0A6P7ME73_BETSP</name>
<dbReference type="PROSITE" id="PS50049">
    <property type="entry name" value="THD_2"/>
    <property type="match status" value="1"/>
</dbReference>
<dbReference type="Proteomes" id="UP000515150">
    <property type="component" value="Chromosome 4"/>
</dbReference>
<dbReference type="AlphaFoldDB" id="A0A6P7ME73"/>
<dbReference type="FunCoup" id="A0A6P7ME73">
    <property type="interactions" value="1078"/>
</dbReference>
<evidence type="ECO:0000256" key="1">
    <source>
        <dbReference type="ARBA" id="ARBA00004370"/>
    </source>
</evidence>
<gene>
    <name evidence="8" type="primary">faslg</name>
</gene>
<dbReference type="PANTHER" id="PTHR11471">
    <property type="entry name" value="TUMOR NECROSIS FACTOR FAMILY MEMBER"/>
    <property type="match status" value="1"/>
</dbReference>
<evidence type="ECO:0000259" key="6">
    <source>
        <dbReference type="PROSITE" id="PS50049"/>
    </source>
</evidence>
<dbReference type="OrthoDB" id="5983780at2759"/>
<dbReference type="InterPro" id="IPR006052">
    <property type="entry name" value="TNF_dom"/>
</dbReference>
<feature type="transmembrane region" description="Helical" evidence="5">
    <location>
        <begin position="57"/>
        <end position="80"/>
    </location>
</feature>
<keyword evidence="4 5" id="KW-0472">Membrane</keyword>
<comment type="subcellular location">
    <subcellularLocation>
        <location evidence="1">Membrane</location>
    </subcellularLocation>
</comment>
<accession>A0A6P7ME73</accession>
<dbReference type="Gene3D" id="2.60.120.40">
    <property type="match status" value="1"/>
</dbReference>
<dbReference type="GO" id="GO:0005125">
    <property type="term" value="F:cytokine activity"/>
    <property type="evidence" value="ECO:0007669"/>
    <property type="project" value="UniProtKB-KW"/>
</dbReference>
<dbReference type="KEGG" id="bspl:114854739"/>
<dbReference type="RefSeq" id="XP_029005231.1">
    <property type="nucleotide sequence ID" value="XM_029149398.3"/>
</dbReference>
<dbReference type="CTD" id="356"/>
<comment type="similarity">
    <text evidence="2">Belongs to the tumor necrosis factor family.</text>
</comment>
<keyword evidence="3" id="KW-0202">Cytokine</keyword>
<keyword evidence="5" id="KW-1133">Transmembrane helix</keyword>
<dbReference type="GeneID" id="114854739"/>
<dbReference type="GO" id="GO:0005164">
    <property type="term" value="F:tumor necrosis factor receptor binding"/>
    <property type="evidence" value="ECO:0007669"/>
    <property type="project" value="InterPro"/>
</dbReference>
<reference evidence="8" key="1">
    <citation type="submission" date="2025-08" db="UniProtKB">
        <authorList>
            <consortium name="RefSeq"/>
        </authorList>
    </citation>
    <scope>IDENTIFICATION</scope>
</reference>
<feature type="domain" description="THD" evidence="6">
    <location>
        <begin position="119"/>
        <end position="261"/>
    </location>
</feature>
<dbReference type="SUPFAM" id="SSF49842">
    <property type="entry name" value="TNF-like"/>
    <property type="match status" value="1"/>
</dbReference>
<dbReference type="GO" id="GO:0043123">
    <property type="term" value="P:positive regulation of canonical NF-kappaB signal transduction"/>
    <property type="evidence" value="ECO:0007669"/>
    <property type="project" value="TreeGrafter"/>
</dbReference>
<keyword evidence="7" id="KW-1185">Reference proteome</keyword>
<dbReference type="GO" id="GO:0016020">
    <property type="term" value="C:membrane"/>
    <property type="evidence" value="ECO:0007669"/>
    <property type="project" value="UniProtKB-SubCell"/>
</dbReference>
<organism evidence="7 8">
    <name type="scientific">Betta splendens</name>
    <name type="common">Siamese fighting fish</name>
    <dbReference type="NCBI Taxonomy" id="158456"/>
    <lineage>
        <taxon>Eukaryota</taxon>
        <taxon>Metazoa</taxon>
        <taxon>Chordata</taxon>
        <taxon>Craniata</taxon>
        <taxon>Vertebrata</taxon>
        <taxon>Euteleostomi</taxon>
        <taxon>Actinopterygii</taxon>
        <taxon>Neopterygii</taxon>
        <taxon>Teleostei</taxon>
        <taxon>Neoteleostei</taxon>
        <taxon>Acanthomorphata</taxon>
        <taxon>Anabantaria</taxon>
        <taxon>Anabantiformes</taxon>
        <taxon>Anabantoidei</taxon>
        <taxon>Osphronemidae</taxon>
        <taxon>Betta</taxon>
    </lineage>
</organism>
<evidence type="ECO:0000256" key="2">
    <source>
        <dbReference type="ARBA" id="ARBA00008670"/>
    </source>
</evidence>
<dbReference type="InterPro" id="IPR008983">
    <property type="entry name" value="Tumour_necrosis_fac-like_dom"/>
</dbReference>
<dbReference type="GO" id="GO:0030903">
    <property type="term" value="P:notochord development"/>
    <property type="evidence" value="ECO:0007669"/>
    <property type="project" value="Ensembl"/>
</dbReference>
<dbReference type="PANTHER" id="PTHR11471:SF33">
    <property type="entry name" value="TUMOR NECROSIS FACTOR LIGAND SUPERFAMILY MEMBER 6"/>
    <property type="match status" value="1"/>
</dbReference>
<keyword evidence="5" id="KW-0812">Transmembrane</keyword>
<evidence type="ECO:0000256" key="5">
    <source>
        <dbReference type="SAM" id="Phobius"/>
    </source>
</evidence>
<dbReference type="GO" id="GO:0005615">
    <property type="term" value="C:extracellular space"/>
    <property type="evidence" value="ECO:0007669"/>
    <property type="project" value="UniProtKB-KW"/>
</dbReference>
<evidence type="ECO:0000313" key="8">
    <source>
        <dbReference type="RefSeq" id="XP_029005231.1"/>
    </source>
</evidence>
<evidence type="ECO:0000256" key="3">
    <source>
        <dbReference type="ARBA" id="ARBA00022514"/>
    </source>
</evidence>